<dbReference type="AlphaFoldDB" id="A0A1D2J4W4"/>
<dbReference type="InterPro" id="IPR051633">
    <property type="entry name" value="AceTr"/>
</dbReference>
<dbReference type="GO" id="GO:0015123">
    <property type="term" value="F:acetate transmembrane transporter activity"/>
    <property type="evidence" value="ECO:0007669"/>
    <property type="project" value="TreeGrafter"/>
</dbReference>
<protein>
    <submittedName>
        <fullName evidence="8">Uncharacterized protein</fullName>
    </submittedName>
</protein>
<gene>
    <name evidence="8" type="ORF">ACO22_07372</name>
</gene>
<dbReference type="VEuPathDB" id="FungiDB:PABG_07646"/>
<dbReference type="OMA" id="WCFLTII"/>
<reference evidence="8 9" key="1">
    <citation type="submission" date="2016-06" db="EMBL/GenBank/DDBJ databases">
        <authorList>
            <person name="Kjaerup R.B."/>
            <person name="Dalgaard T.S."/>
            <person name="Juul-Madsen H.R."/>
        </authorList>
    </citation>
    <scope>NUCLEOTIDE SEQUENCE [LARGE SCALE GENOMIC DNA]</scope>
    <source>
        <strain evidence="8 9">Pb300</strain>
    </source>
</reference>
<accession>A0A1D2J4W4</accession>
<feature type="transmembrane region" description="Helical" evidence="7">
    <location>
        <begin position="173"/>
        <end position="192"/>
    </location>
</feature>
<keyword evidence="5 7" id="KW-0472">Membrane</keyword>
<name>A0A1D2J4W4_PARBR</name>
<dbReference type="Pfam" id="PF01184">
    <property type="entry name" value="Gpr1_Fun34_YaaH"/>
    <property type="match status" value="1"/>
</dbReference>
<feature type="transmembrane region" description="Helical" evidence="7">
    <location>
        <begin position="46"/>
        <end position="63"/>
    </location>
</feature>
<feature type="transmembrane region" description="Helical" evidence="7">
    <location>
        <begin position="114"/>
        <end position="133"/>
    </location>
</feature>
<dbReference type="Proteomes" id="UP000242814">
    <property type="component" value="Unassembled WGS sequence"/>
</dbReference>
<dbReference type="OrthoDB" id="3648309at2759"/>
<sequence length="254" mass="26926">MAERHNNGKVDAPLEVHSKVGTTHDARETSVSSVPRPSYRKTANPGPLGLLGFAITTFVMGLYQCGAGLPGSDPFGSVGPDQAVFGLAVFFGGGAQIIAGIMEFVAGNTFGTTVHLSYGSFWLGFAMFLVPSLDIKGAYAGNERAFSFALGIYLLFWCILTIMFLVASLRTNLTVIAVFALLVLAYFFLSIAQFIKTSHPDSASRVNKAGGGFAFICALAAFYAGASGLMVPETTFVRLPLGIVSRREEVVSTI</sequence>
<dbReference type="PANTHER" id="PTHR31123">
    <property type="entry name" value="ACCUMULATION OF DYADS PROTEIN 2-RELATED"/>
    <property type="match status" value="1"/>
</dbReference>
<comment type="caution">
    <text evidence="8">The sequence shown here is derived from an EMBL/GenBank/DDBJ whole genome shotgun (WGS) entry which is preliminary data.</text>
</comment>
<feature type="transmembrane region" description="Helical" evidence="7">
    <location>
        <begin position="145"/>
        <end position="166"/>
    </location>
</feature>
<dbReference type="GO" id="GO:0005886">
    <property type="term" value="C:plasma membrane"/>
    <property type="evidence" value="ECO:0007669"/>
    <property type="project" value="TreeGrafter"/>
</dbReference>
<dbReference type="EMBL" id="LZYO01000517">
    <property type="protein sequence ID" value="ODH13323.1"/>
    <property type="molecule type" value="Genomic_DNA"/>
</dbReference>
<evidence type="ECO:0000256" key="2">
    <source>
        <dbReference type="ARBA" id="ARBA00005587"/>
    </source>
</evidence>
<evidence type="ECO:0000313" key="8">
    <source>
        <dbReference type="EMBL" id="ODH13323.1"/>
    </source>
</evidence>
<feature type="transmembrane region" description="Helical" evidence="7">
    <location>
        <begin position="83"/>
        <end position="102"/>
    </location>
</feature>
<evidence type="ECO:0000256" key="7">
    <source>
        <dbReference type="SAM" id="Phobius"/>
    </source>
</evidence>
<proteinExistence type="inferred from homology"/>
<evidence type="ECO:0000256" key="4">
    <source>
        <dbReference type="ARBA" id="ARBA00022989"/>
    </source>
</evidence>
<feature type="transmembrane region" description="Helical" evidence="7">
    <location>
        <begin position="212"/>
        <end position="231"/>
    </location>
</feature>
<dbReference type="PANTHER" id="PTHR31123:SF4">
    <property type="entry name" value="PROTEIN ALCS"/>
    <property type="match status" value="1"/>
</dbReference>
<feature type="compositionally biased region" description="Basic and acidic residues" evidence="6">
    <location>
        <begin position="1"/>
        <end position="28"/>
    </location>
</feature>
<keyword evidence="3 7" id="KW-0812">Transmembrane</keyword>
<evidence type="ECO:0000256" key="6">
    <source>
        <dbReference type="SAM" id="MobiDB-lite"/>
    </source>
</evidence>
<dbReference type="VEuPathDB" id="FungiDB:PADG_08695"/>
<keyword evidence="4 7" id="KW-1133">Transmembrane helix</keyword>
<feature type="region of interest" description="Disordered" evidence="6">
    <location>
        <begin position="1"/>
        <end position="39"/>
    </location>
</feature>
<evidence type="ECO:0000256" key="5">
    <source>
        <dbReference type="ARBA" id="ARBA00023136"/>
    </source>
</evidence>
<dbReference type="InterPro" id="IPR000791">
    <property type="entry name" value="Gpr1/Fun34/SatP-like"/>
</dbReference>
<evidence type="ECO:0000256" key="3">
    <source>
        <dbReference type="ARBA" id="ARBA00022692"/>
    </source>
</evidence>
<evidence type="ECO:0000256" key="1">
    <source>
        <dbReference type="ARBA" id="ARBA00004141"/>
    </source>
</evidence>
<organism evidence="8 9">
    <name type="scientific">Paracoccidioides brasiliensis</name>
    <dbReference type="NCBI Taxonomy" id="121759"/>
    <lineage>
        <taxon>Eukaryota</taxon>
        <taxon>Fungi</taxon>
        <taxon>Dikarya</taxon>
        <taxon>Ascomycota</taxon>
        <taxon>Pezizomycotina</taxon>
        <taxon>Eurotiomycetes</taxon>
        <taxon>Eurotiomycetidae</taxon>
        <taxon>Onygenales</taxon>
        <taxon>Ajellomycetaceae</taxon>
        <taxon>Paracoccidioides</taxon>
    </lineage>
</organism>
<comment type="similarity">
    <text evidence="2">Belongs to the acetate uptake transporter (AceTr) (TC 2.A.96) family.</text>
</comment>
<comment type="subcellular location">
    <subcellularLocation>
        <location evidence="1">Membrane</location>
        <topology evidence="1">Multi-pass membrane protein</topology>
    </subcellularLocation>
</comment>
<evidence type="ECO:0000313" key="9">
    <source>
        <dbReference type="Proteomes" id="UP000242814"/>
    </source>
</evidence>
<dbReference type="NCBIfam" id="NF038013">
    <property type="entry name" value="AceTr_1"/>
    <property type="match status" value="1"/>
</dbReference>